<comment type="caution">
    <text evidence="3">The sequence shown here is derived from an EMBL/GenBank/DDBJ whole genome shotgun (WGS) entry which is preliminary data.</text>
</comment>
<gene>
    <name evidence="3" type="ORF">FYK55_09190</name>
</gene>
<protein>
    <submittedName>
        <fullName evidence="3">Uncharacterized protein</fullName>
    </submittedName>
</protein>
<dbReference type="SUPFAM" id="SSF110296">
    <property type="entry name" value="Oligoxyloglucan reducing end-specific cellobiohydrolase"/>
    <property type="match status" value="1"/>
</dbReference>
<dbReference type="Proteomes" id="UP000324479">
    <property type="component" value="Unassembled WGS sequence"/>
</dbReference>
<feature type="compositionally biased region" description="Polar residues" evidence="1">
    <location>
        <begin position="334"/>
        <end position="344"/>
    </location>
</feature>
<dbReference type="AlphaFoldDB" id="A0A5M6DAA7"/>
<organism evidence="3 4">
    <name type="scientific">Roseiconus nitratireducens</name>
    <dbReference type="NCBI Taxonomy" id="2605748"/>
    <lineage>
        <taxon>Bacteria</taxon>
        <taxon>Pseudomonadati</taxon>
        <taxon>Planctomycetota</taxon>
        <taxon>Planctomycetia</taxon>
        <taxon>Pirellulales</taxon>
        <taxon>Pirellulaceae</taxon>
        <taxon>Roseiconus</taxon>
    </lineage>
</organism>
<name>A0A5M6DAA7_9BACT</name>
<reference evidence="3 4" key="1">
    <citation type="submission" date="2019-08" db="EMBL/GenBank/DDBJ databases">
        <authorList>
            <person name="Dhanesh K."/>
            <person name="Kumar G."/>
            <person name="Sasikala C."/>
            <person name="Venkata Ramana C."/>
        </authorList>
    </citation>
    <scope>NUCLEOTIDE SEQUENCE [LARGE SCALE GENOMIC DNA]</scope>
    <source>
        <strain evidence="3 4">JC645</strain>
    </source>
</reference>
<keyword evidence="4" id="KW-1185">Reference proteome</keyword>
<evidence type="ECO:0000256" key="1">
    <source>
        <dbReference type="SAM" id="MobiDB-lite"/>
    </source>
</evidence>
<feature type="compositionally biased region" description="Low complexity" evidence="1">
    <location>
        <begin position="345"/>
        <end position="363"/>
    </location>
</feature>
<proteinExistence type="predicted"/>
<dbReference type="EMBL" id="VWOX01000004">
    <property type="protein sequence ID" value="KAA5544494.1"/>
    <property type="molecule type" value="Genomic_DNA"/>
</dbReference>
<feature type="compositionally biased region" description="Polar residues" evidence="1">
    <location>
        <begin position="464"/>
        <end position="476"/>
    </location>
</feature>
<feature type="region of interest" description="Disordered" evidence="1">
    <location>
        <begin position="203"/>
        <end position="491"/>
    </location>
</feature>
<dbReference type="RefSeq" id="WP_150076104.1">
    <property type="nucleotide sequence ID" value="NZ_VWOX01000004.1"/>
</dbReference>
<evidence type="ECO:0000313" key="4">
    <source>
        <dbReference type="Proteomes" id="UP000324479"/>
    </source>
</evidence>
<feature type="chain" id="PRO_5024374962" evidence="2">
    <location>
        <begin position="22"/>
        <end position="722"/>
    </location>
</feature>
<accession>A0A5M6DAA7</accession>
<evidence type="ECO:0000256" key="2">
    <source>
        <dbReference type="SAM" id="SignalP"/>
    </source>
</evidence>
<sequence length="722" mass="76805">MHPPGKTALVAILAASVWCQATVRASDATGAVPPEAVKLASRVFELPFQRDAGSKATRVRLYVSTDRGQTWRTVTEEPITTSQFHYQAPSDGEFWFATATDLVYAADDPPELTVQQRVVVDTAGPQIAIRGEADISGQLAVTLQLDDPQKVATLRILYATDVAPQWKTIPNDAVDDQGRFKVRPTERWQQLPIHVTAVDSLGNASVESKTFRRPRIAQTQPASADEPTPTEVPESDRNPGVTGSSNRLRVHTAAGPSDPPAMLIGPQLVPRDVPENAQPSTGPGFSGASDLRDDGAPVPTNPSQTDSTDGTGPTANRRSSRDLSFGSGFGFGRTSPQAQPAGKTSGQPQSPQSLSLPSAGLSAKTTPRGLEVLGMDSGSTTPPGSFHPAGAKPMNPAKSPSTFGPPSVHQSFGSPDDSGQPQLTGPKTFAAAKATEAAPESIPTPAADPDRPRSLSEAMRPLSSAESAGSVETETIPTPAPSETPEDRRRYRAERAEQIGRDQQTRFDLAQLARTVPFRFSDSNLFSLEYELEAVGAAGVDAIELYGSTDGGQTWKRWGVDADRTSPFDIKTKGEGIFAFKVVVLGKNGLASPRPLAGDPPDIAVVVDQTLPEIKITSARYGEGDRTGSLVIRYQCSDKNMSERPIALAFSDSASGPWTTIAAGLRNEGLYVWPADPKLPPQIYLRIDATDQAGNVGSYLLDQPIATEGLAPRARILGFRPQ</sequence>
<feature type="signal peptide" evidence="2">
    <location>
        <begin position="1"/>
        <end position="21"/>
    </location>
</feature>
<feature type="compositionally biased region" description="Polar residues" evidence="1">
    <location>
        <begin position="398"/>
        <end position="425"/>
    </location>
</feature>
<feature type="compositionally biased region" description="Polar residues" evidence="1">
    <location>
        <begin position="301"/>
        <end position="316"/>
    </location>
</feature>
<evidence type="ECO:0000313" key="3">
    <source>
        <dbReference type="EMBL" id="KAA5544494.1"/>
    </source>
</evidence>
<keyword evidence="2" id="KW-0732">Signal</keyword>
<feature type="compositionally biased region" description="Low complexity" evidence="1">
    <location>
        <begin position="426"/>
        <end position="440"/>
    </location>
</feature>